<organism evidence="7 8">
    <name type="scientific">Pelistega suis</name>
    <dbReference type="NCBI Taxonomy" id="1631957"/>
    <lineage>
        <taxon>Bacteria</taxon>
        <taxon>Pseudomonadati</taxon>
        <taxon>Pseudomonadota</taxon>
        <taxon>Betaproteobacteria</taxon>
        <taxon>Burkholderiales</taxon>
        <taxon>Alcaligenaceae</taxon>
        <taxon>Pelistega</taxon>
    </lineage>
</organism>
<dbReference type="GO" id="GO:0016020">
    <property type="term" value="C:membrane"/>
    <property type="evidence" value="ECO:0007669"/>
    <property type="project" value="UniProtKB-SubCell"/>
</dbReference>
<comment type="subcellular location">
    <subcellularLocation>
        <location evidence="1">Membrane</location>
        <topology evidence="1">Multi-pass membrane protein</topology>
    </subcellularLocation>
</comment>
<evidence type="ECO:0000256" key="1">
    <source>
        <dbReference type="ARBA" id="ARBA00004141"/>
    </source>
</evidence>
<dbReference type="InterPro" id="IPR000620">
    <property type="entry name" value="EamA_dom"/>
</dbReference>
<feature type="transmembrane region" description="Helical" evidence="5">
    <location>
        <begin position="69"/>
        <end position="87"/>
    </location>
</feature>
<proteinExistence type="predicted"/>
<feature type="transmembrane region" description="Helical" evidence="5">
    <location>
        <begin position="201"/>
        <end position="219"/>
    </location>
</feature>
<feature type="transmembrane region" description="Helical" evidence="5">
    <location>
        <begin position="258"/>
        <end position="277"/>
    </location>
</feature>
<name>A0A849P8Z1_9BURK</name>
<feature type="transmembrane region" description="Helical" evidence="5">
    <location>
        <begin position="141"/>
        <end position="160"/>
    </location>
</feature>
<evidence type="ECO:0000313" key="8">
    <source>
        <dbReference type="Proteomes" id="UP000537862"/>
    </source>
</evidence>
<keyword evidence="4 5" id="KW-0472">Membrane</keyword>
<feature type="transmembrane region" description="Helical" evidence="5">
    <location>
        <begin position="7"/>
        <end position="24"/>
    </location>
</feature>
<dbReference type="SUPFAM" id="SSF103481">
    <property type="entry name" value="Multidrug resistance efflux transporter EmrE"/>
    <property type="match status" value="2"/>
</dbReference>
<feature type="transmembrane region" description="Helical" evidence="5">
    <location>
        <begin position="231"/>
        <end position="252"/>
    </location>
</feature>
<keyword evidence="2 5" id="KW-0812">Transmembrane</keyword>
<comment type="caution">
    <text evidence="7">The sequence shown here is derived from an EMBL/GenBank/DDBJ whole genome shotgun (WGS) entry which is preliminary data.</text>
</comment>
<feature type="transmembrane region" description="Helical" evidence="5">
    <location>
        <begin position="30"/>
        <end position="49"/>
    </location>
</feature>
<evidence type="ECO:0000259" key="6">
    <source>
        <dbReference type="Pfam" id="PF00892"/>
    </source>
</evidence>
<reference evidence="7 8" key="1">
    <citation type="submission" date="2020-05" db="EMBL/GenBank/DDBJ databases">
        <authorList>
            <person name="Niu N."/>
        </authorList>
    </citation>
    <scope>NUCLEOTIDE SEQUENCE [LARGE SCALE GENOMIC DNA]</scope>
    <source>
        <strain evidence="7 8">3340-03</strain>
    </source>
</reference>
<dbReference type="EMBL" id="JABGBN010000009">
    <property type="protein sequence ID" value="NOL52463.1"/>
    <property type="molecule type" value="Genomic_DNA"/>
</dbReference>
<evidence type="ECO:0000313" key="7">
    <source>
        <dbReference type="EMBL" id="NOL52463.1"/>
    </source>
</evidence>
<evidence type="ECO:0000256" key="2">
    <source>
        <dbReference type="ARBA" id="ARBA00022692"/>
    </source>
</evidence>
<evidence type="ECO:0000256" key="4">
    <source>
        <dbReference type="ARBA" id="ARBA00023136"/>
    </source>
</evidence>
<feature type="domain" description="EamA" evidence="6">
    <location>
        <begin position="143"/>
        <end position="273"/>
    </location>
</feature>
<feature type="transmembrane region" description="Helical" evidence="5">
    <location>
        <begin position="172"/>
        <end position="189"/>
    </location>
</feature>
<feature type="transmembrane region" description="Helical" evidence="5">
    <location>
        <begin position="116"/>
        <end position="135"/>
    </location>
</feature>
<dbReference type="PANTHER" id="PTHR22911">
    <property type="entry name" value="ACYL-MALONYL CONDENSING ENZYME-RELATED"/>
    <property type="match status" value="1"/>
</dbReference>
<protein>
    <submittedName>
        <fullName evidence="7">DMT family transporter</fullName>
    </submittedName>
</protein>
<evidence type="ECO:0000256" key="3">
    <source>
        <dbReference type="ARBA" id="ARBA00022989"/>
    </source>
</evidence>
<evidence type="ECO:0000256" key="5">
    <source>
        <dbReference type="SAM" id="Phobius"/>
    </source>
</evidence>
<dbReference type="InterPro" id="IPR037185">
    <property type="entry name" value="EmrE-like"/>
</dbReference>
<dbReference type="AlphaFoldDB" id="A0A849P8Z1"/>
<keyword evidence="3 5" id="KW-1133">Transmembrane helix</keyword>
<sequence>MQSFWNLVASIMFACMGAGVKYSLENGASLPAVIIFRSFPSVACILVWALLTQHSLKTQHPVAHLKRNFFGVSGMWLSFFTLGVLPLATSTSINYTSSLFIGLYVVWSAKHITTDLVRLCAVLLGFAGVTLVLKPSISADLWLGVVTGLGAGFVSACAMFQVKALGKLGEPVWRTVFYFSTLATLTGVLMLEKGDLDNVPIQTWIVLVLTGLFGMFGQLAMTQAYGTGSPIIAAVLQYSTIIFSALLGILFWDNIPDMLAWLGMLMIITAGAGIVLADQQEALKRKFNTIVHKKHE</sequence>
<accession>A0A849P8Z1</accession>
<dbReference type="Proteomes" id="UP000537862">
    <property type="component" value="Unassembled WGS sequence"/>
</dbReference>
<dbReference type="Pfam" id="PF00892">
    <property type="entry name" value="EamA"/>
    <property type="match status" value="1"/>
</dbReference>
<gene>
    <name evidence="7" type="ORF">HKX39_09830</name>
</gene>
<dbReference type="PANTHER" id="PTHR22911:SF6">
    <property type="entry name" value="SOLUTE CARRIER FAMILY 35 MEMBER G1"/>
    <property type="match status" value="1"/>
</dbReference>
<keyword evidence="8" id="KW-1185">Reference proteome</keyword>